<dbReference type="GO" id="GO:0030246">
    <property type="term" value="F:carbohydrate binding"/>
    <property type="evidence" value="ECO:0007669"/>
    <property type="project" value="InterPro"/>
</dbReference>
<dbReference type="CDD" id="cd09022">
    <property type="entry name" value="Aldose_epim_Ec_YihR"/>
    <property type="match status" value="1"/>
</dbReference>
<dbReference type="RefSeq" id="WP_208096096.1">
    <property type="nucleotide sequence ID" value="NZ_JAGDYM010000004.1"/>
</dbReference>
<dbReference type="InterPro" id="IPR014718">
    <property type="entry name" value="GH-type_carb-bd"/>
</dbReference>
<gene>
    <name evidence="2" type="ORF">J4H92_03615</name>
</gene>
<feature type="compositionally biased region" description="Pro residues" evidence="1">
    <location>
        <begin position="334"/>
        <end position="344"/>
    </location>
</feature>
<dbReference type="AlphaFoldDB" id="A0A939MI63"/>
<evidence type="ECO:0000256" key="1">
    <source>
        <dbReference type="SAM" id="MobiDB-lite"/>
    </source>
</evidence>
<dbReference type="Pfam" id="PF01263">
    <property type="entry name" value="Aldose_epim"/>
    <property type="match status" value="1"/>
</dbReference>
<keyword evidence="3" id="KW-1185">Reference proteome</keyword>
<dbReference type="Gene3D" id="2.70.98.10">
    <property type="match status" value="1"/>
</dbReference>
<reference evidence="2" key="1">
    <citation type="submission" date="2021-03" db="EMBL/GenBank/DDBJ databases">
        <title>Leucobacter chromiisoli sp. nov., isolated from chromium-containing soil of chemical plant.</title>
        <authorList>
            <person name="Xu Z."/>
        </authorList>
    </citation>
    <scope>NUCLEOTIDE SEQUENCE</scope>
    <source>
        <strain evidence="2">S27</strain>
    </source>
</reference>
<feature type="region of interest" description="Disordered" evidence="1">
    <location>
        <begin position="316"/>
        <end position="344"/>
    </location>
</feature>
<organism evidence="2 3">
    <name type="scientific">Leucobacter weissii</name>
    <dbReference type="NCBI Taxonomy" id="1983706"/>
    <lineage>
        <taxon>Bacteria</taxon>
        <taxon>Bacillati</taxon>
        <taxon>Actinomycetota</taxon>
        <taxon>Actinomycetes</taxon>
        <taxon>Micrococcales</taxon>
        <taxon>Microbacteriaceae</taxon>
        <taxon>Leucobacter</taxon>
    </lineage>
</organism>
<evidence type="ECO:0000313" key="2">
    <source>
        <dbReference type="EMBL" id="MBO1901036.1"/>
    </source>
</evidence>
<evidence type="ECO:0000313" key="3">
    <source>
        <dbReference type="Proteomes" id="UP000664382"/>
    </source>
</evidence>
<dbReference type="GO" id="GO:0006006">
    <property type="term" value="P:glucose metabolic process"/>
    <property type="evidence" value="ECO:0007669"/>
    <property type="project" value="TreeGrafter"/>
</dbReference>
<protein>
    <submittedName>
        <fullName evidence="2">Aldose 1-epimerase family protein</fullName>
    </submittedName>
</protein>
<name>A0A939MI63_9MICO</name>
<dbReference type="InterPro" id="IPR037480">
    <property type="entry name" value="YihR-like"/>
</dbReference>
<dbReference type="InterPro" id="IPR008183">
    <property type="entry name" value="Aldose_1/G6P_1-epimerase"/>
</dbReference>
<dbReference type="InterPro" id="IPR011013">
    <property type="entry name" value="Gal_mutarotase_sf_dom"/>
</dbReference>
<comment type="caution">
    <text evidence="2">The sequence shown here is derived from an EMBL/GenBank/DDBJ whole genome shotgun (WGS) entry which is preliminary data.</text>
</comment>
<dbReference type="PANTHER" id="PTHR10091">
    <property type="entry name" value="ALDOSE-1-EPIMERASE"/>
    <property type="match status" value="1"/>
</dbReference>
<dbReference type="GO" id="GO:0033499">
    <property type="term" value="P:galactose catabolic process via UDP-galactose, Leloir pathway"/>
    <property type="evidence" value="ECO:0007669"/>
    <property type="project" value="TreeGrafter"/>
</dbReference>
<sequence>MSALPTSGSQHSLRHGDYSASVASVGASLRSLVHAGRDLVVPFDADEVRPAYRGATLVPWPNRVVDGTYSFDGADHRLPLTEPQRAHALHGLGSWLAFDAVDEGADFVTLEAVIQPQAGYPWRIGVSTTYSLGPEGLTQLVRARNESSSAAPFGTAPHPYLVAGSGPVDEWTLELPAERMLTVTAERLIPDRLVPVPEALDFRAPRTIGATEIDHAYTDLARDDRGTVAVRVRDAAGGGVEVTWDAACAWVQIHTADLSEGPSHPGHRSGLAVEPMTCAPDAFNAARYPFDTGLIVIEPGETAVASWRISELAPDETATIGVEAQEGHSQARPSPSPSPPLPVP</sequence>
<proteinExistence type="predicted"/>
<dbReference type="Proteomes" id="UP000664382">
    <property type="component" value="Unassembled WGS sequence"/>
</dbReference>
<dbReference type="GO" id="GO:0004034">
    <property type="term" value="F:aldose 1-epimerase activity"/>
    <property type="evidence" value="ECO:0007669"/>
    <property type="project" value="TreeGrafter"/>
</dbReference>
<dbReference type="PANTHER" id="PTHR10091:SF0">
    <property type="entry name" value="GALACTOSE MUTAROTASE"/>
    <property type="match status" value="1"/>
</dbReference>
<dbReference type="EMBL" id="JAGDYM010000004">
    <property type="protein sequence ID" value="MBO1901036.1"/>
    <property type="molecule type" value="Genomic_DNA"/>
</dbReference>
<dbReference type="SUPFAM" id="SSF74650">
    <property type="entry name" value="Galactose mutarotase-like"/>
    <property type="match status" value="1"/>
</dbReference>
<accession>A0A939MI63</accession>